<evidence type="ECO:0000256" key="2">
    <source>
        <dbReference type="SAM" id="SignalP"/>
    </source>
</evidence>
<feature type="signal peptide" evidence="2">
    <location>
        <begin position="1"/>
        <end position="20"/>
    </location>
</feature>
<dbReference type="RefSeq" id="WP_144890102.1">
    <property type="nucleotide sequence ID" value="NZ_VLKO01000003.1"/>
</dbReference>
<dbReference type="EMBL" id="VLKO01000003">
    <property type="protein sequence ID" value="TWI01276.1"/>
    <property type="molecule type" value="Genomic_DNA"/>
</dbReference>
<evidence type="ECO:0008006" key="5">
    <source>
        <dbReference type="Google" id="ProtNLM"/>
    </source>
</evidence>
<feature type="region of interest" description="Disordered" evidence="1">
    <location>
        <begin position="35"/>
        <end position="54"/>
    </location>
</feature>
<comment type="caution">
    <text evidence="3">The sequence shown here is derived from an EMBL/GenBank/DDBJ whole genome shotgun (WGS) entry which is preliminary data.</text>
</comment>
<evidence type="ECO:0000313" key="4">
    <source>
        <dbReference type="Proteomes" id="UP000317519"/>
    </source>
</evidence>
<dbReference type="PROSITE" id="PS51257">
    <property type="entry name" value="PROKAR_LIPOPROTEIN"/>
    <property type="match status" value="1"/>
</dbReference>
<reference evidence="3 4" key="1">
    <citation type="journal article" date="2015" name="Stand. Genomic Sci.">
        <title>Genomic Encyclopedia of Bacterial and Archaeal Type Strains, Phase III: the genomes of soil and plant-associated and newly described type strains.</title>
        <authorList>
            <person name="Whitman W.B."/>
            <person name="Woyke T."/>
            <person name="Klenk H.P."/>
            <person name="Zhou Y."/>
            <person name="Lilburn T.G."/>
            <person name="Beck B.J."/>
            <person name="De Vos P."/>
            <person name="Vandamme P."/>
            <person name="Eisen J.A."/>
            <person name="Garrity G."/>
            <person name="Hugenholtz P."/>
            <person name="Kyrpides N.C."/>
        </authorList>
    </citation>
    <scope>NUCLEOTIDE SEQUENCE [LARGE SCALE GENOMIC DNA]</scope>
    <source>
        <strain evidence="3 4">CGMCC 1.6847</strain>
    </source>
</reference>
<evidence type="ECO:0000256" key="1">
    <source>
        <dbReference type="SAM" id="MobiDB-lite"/>
    </source>
</evidence>
<protein>
    <recommendedName>
        <fullName evidence="5">Tetratricopeptide repeat protein</fullName>
    </recommendedName>
</protein>
<sequence length="553" mass="63539">MKKITQLALIGAFTILSCNAYSQFSLGKMISKVEGSGTPAGQDEERKNTLNLRGPEAPVDKQYGNYKTYEIKLDLSTGIEDSFAFRKIPYSSEKINNIFFISGLKKTNDGEFKIKYTVSRFESINDEDYVQSYYQKSPAYYIGMESNLEIMDKTGKVIYKRYTTPKVNMFVTDPTYSYEALVTRILTTNFYSMLQEFEGFYLYGPEVSGLRYFDIEKKKKSKSTFNPDEFNQSVQVLPTLVDVDRADWPSLFGEAQKYWKEFLAFEDKNDEDIQKKVRFSAHYNLATTYLLLGQVEEATKYLDGVKENEKSFLGIRTHHPFLTRLAANIDEYKKTTEKATTLEAMQAEPILASYKKAATAFRYAEFDGEVLDVDGKVFKGKVRIVSDYPELVDFRTESQVSGLRSLVDGIGSDKSTVRIYIEGQKKPERTNLKKVANIKDNEGHFYIGGQTGKGVGLTSDVNTKRYSLFEEIKKGEKISVFHEFFPQDAYVLKKRIQDDFFSPSVLIGRKKELREYFSDCPKMIENINNGLYNFENKETYIKMFEDYTALCGN</sequence>
<keyword evidence="4" id="KW-1185">Reference proteome</keyword>
<feature type="chain" id="PRO_5045110028" description="Tetratricopeptide repeat protein" evidence="2">
    <location>
        <begin position="21"/>
        <end position="553"/>
    </location>
</feature>
<gene>
    <name evidence="3" type="ORF">IQ05_00852</name>
</gene>
<dbReference type="Proteomes" id="UP000317519">
    <property type="component" value="Unassembled WGS sequence"/>
</dbReference>
<proteinExistence type="predicted"/>
<accession>A0ABY3FLF2</accession>
<evidence type="ECO:0000313" key="3">
    <source>
        <dbReference type="EMBL" id="TWI01276.1"/>
    </source>
</evidence>
<keyword evidence="2" id="KW-0732">Signal</keyword>
<organism evidence="3 4">
    <name type="scientific">Flavobacterium tiangeerense</name>
    <dbReference type="NCBI Taxonomy" id="459471"/>
    <lineage>
        <taxon>Bacteria</taxon>
        <taxon>Pseudomonadati</taxon>
        <taxon>Bacteroidota</taxon>
        <taxon>Flavobacteriia</taxon>
        <taxon>Flavobacteriales</taxon>
        <taxon>Flavobacteriaceae</taxon>
        <taxon>Flavobacterium</taxon>
    </lineage>
</organism>
<name>A0ABY3FLF2_9FLAO</name>